<evidence type="ECO:0000313" key="2">
    <source>
        <dbReference type="Proteomes" id="UP000808372"/>
    </source>
</evidence>
<proteinExistence type="predicted"/>
<protein>
    <submittedName>
        <fullName evidence="3">Octapeptide-repeat protein T2-like</fullName>
    </submittedName>
</protein>
<keyword evidence="2" id="KW-1185">Reference proteome</keyword>
<accession>A0A8U0QGI0</accession>
<gene>
    <name evidence="3" type="primary">LOC120041795</name>
</gene>
<sequence>MDTSYSSGRSQSPTGTVFLPPPIMWNSLYKQAEMEVQFLREEKKTCTEKEAHMLELRGKDRTIRNQKKEMDRLQVCLWEEEKKKRDGGTEKDEMIEQLQSETDHLRALLKDERRRRRVERGIMKEWKAEILRLREAESHREAERQREAERSSETERSREAERATEWENQRKMQEVNRLKQLLELLMVDLQLAHVRHVIVIIKRQCIFTRLKMNGSSMLTQC</sequence>
<dbReference type="AlphaFoldDB" id="A0A8U0QGI0"/>
<evidence type="ECO:0000313" key="3">
    <source>
        <dbReference type="RefSeq" id="XP_038842588.1"/>
    </source>
</evidence>
<dbReference type="RefSeq" id="XP_038842588.1">
    <property type="nucleotide sequence ID" value="XM_038986660.1"/>
</dbReference>
<feature type="region of interest" description="Disordered" evidence="1">
    <location>
        <begin position="137"/>
        <end position="168"/>
    </location>
</feature>
<evidence type="ECO:0000256" key="1">
    <source>
        <dbReference type="SAM" id="MobiDB-lite"/>
    </source>
</evidence>
<dbReference type="Proteomes" id="UP000808372">
    <property type="component" value="Unplaced"/>
</dbReference>
<name>A0A8U0QGI0_SALNM</name>
<dbReference type="GeneID" id="120041795"/>
<organism evidence="2 3">
    <name type="scientific">Salvelinus namaycush</name>
    <name type="common">Lake trout</name>
    <name type="synonym">Salmo namaycush</name>
    <dbReference type="NCBI Taxonomy" id="8040"/>
    <lineage>
        <taxon>Eukaryota</taxon>
        <taxon>Metazoa</taxon>
        <taxon>Chordata</taxon>
        <taxon>Craniata</taxon>
        <taxon>Vertebrata</taxon>
        <taxon>Euteleostomi</taxon>
        <taxon>Actinopterygii</taxon>
        <taxon>Neopterygii</taxon>
        <taxon>Teleostei</taxon>
        <taxon>Protacanthopterygii</taxon>
        <taxon>Salmoniformes</taxon>
        <taxon>Salmonidae</taxon>
        <taxon>Salmoninae</taxon>
        <taxon>Salvelinus</taxon>
    </lineage>
</organism>
<reference evidence="3" key="1">
    <citation type="submission" date="2025-08" db="UniProtKB">
        <authorList>
            <consortium name="RefSeq"/>
        </authorList>
    </citation>
    <scope>IDENTIFICATION</scope>
    <source>
        <tissue evidence="3">White muscle</tissue>
    </source>
</reference>
<dbReference type="KEGG" id="snh:120041795"/>